<accession>A0A0D9Z1C2</accession>
<dbReference type="EnsemblPlants" id="OGLUM03G01640.1">
    <property type="protein sequence ID" value="OGLUM03G01640.1"/>
    <property type="gene ID" value="OGLUM03G01640"/>
</dbReference>
<feature type="region of interest" description="Disordered" evidence="1">
    <location>
        <begin position="1"/>
        <end position="44"/>
    </location>
</feature>
<evidence type="ECO:0000313" key="3">
    <source>
        <dbReference type="Proteomes" id="UP000026961"/>
    </source>
</evidence>
<organism evidence="2">
    <name type="scientific">Oryza glumipatula</name>
    <dbReference type="NCBI Taxonomy" id="40148"/>
    <lineage>
        <taxon>Eukaryota</taxon>
        <taxon>Viridiplantae</taxon>
        <taxon>Streptophyta</taxon>
        <taxon>Embryophyta</taxon>
        <taxon>Tracheophyta</taxon>
        <taxon>Spermatophyta</taxon>
        <taxon>Magnoliopsida</taxon>
        <taxon>Liliopsida</taxon>
        <taxon>Poales</taxon>
        <taxon>Poaceae</taxon>
        <taxon>BOP clade</taxon>
        <taxon>Oryzoideae</taxon>
        <taxon>Oryzeae</taxon>
        <taxon>Oryzinae</taxon>
        <taxon>Oryza</taxon>
    </lineage>
</organism>
<feature type="compositionally biased region" description="Low complexity" evidence="1">
    <location>
        <begin position="31"/>
        <end position="44"/>
    </location>
</feature>
<dbReference type="HOGENOM" id="CLU_1430078_0_0_1"/>
<protein>
    <submittedName>
        <fullName evidence="2">Uncharacterized protein</fullName>
    </submittedName>
</protein>
<reference evidence="2" key="1">
    <citation type="submission" date="2015-04" db="UniProtKB">
        <authorList>
            <consortium name="EnsemblPlants"/>
        </authorList>
    </citation>
    <scope>IDENTIFICATION</scope>
</reference>
<dbReference type="Proteomes" id="UP000026961">
    <property type="component" value="Chromosome 3"/>
</dbReference>
<keyword evidence="3" id="KW-1185">Reference proteome</keyword>
<proteinExistence type="predicted"/>
<reference evidence="2" key="2">
    <citation type="submission" date="2018-05" db="EMBL/GenBank/DDBJ databases">
        <title>OgluRS3 (Oryza glumaepatula Reference Sequence Version 3).</title>
        <authorList>
            <person name="Zhang J."/>
            <person name="Kudrna D."/>
            <person name="Lee S."/>
            <person name="Talag J."/>
            <person name="Welchert J."/>
            <person name="Wing R.A."/>
        </authorList>
    </citation>
    <scope>NUCLEOTIDE SEQUENCE [LARGE SCALE GENOMIC DNA]</scope>
</reference>
<evidence type="ECO:0000256" key="1">
    <source>
        <dbReference type="SAM" id="MobiDB-lite"/>
    </source>
</evidence>
<feature type="compositionally biased region" description="Basic and acidic residues" evidence="1">
    <location>
        <begin position="7"/>
        <end position="17"/>
    </location>
</feature>
<dbReference type="Gramene" id="OGLUM03G01640.1">
    <property type="protein sequence ID" value="OGLUM03G01640.1"/>
    <property type="gene ID" value="OGLUM03G01640"/>
</dbReference>
<sequence>MKSKKTSPKEKIIERRGTQAGRGRRRESKQRQQQAGSSASRAAAWPVKCRVGRHRCRRPNSVRTDARMHQITTVHGEIWDKERWGMDGPESIASRSGGGRSGEVDGGVAANQGFDVSSSFPLRFVLWSCSARRIMVQYAMTVSSVVVPVRRIVKRWESRTNGTSYVDLVVPTCRAAKHLIKKEDASLQCP</sequence>
<dbReference type="AlphaFoldDB" id="A0A0D9Z1C2"/>
<name>A0A0D9Z1C2_9ORYZ</name>
<evidence type="ECO:0000313" key="2">
    <source>
        <dbReference type="EnsemblPlants" id="OGLUM03G01640.1"/>
    </source>
</evidence>